<dbReference type="AlphaFoldDB" id="A0AAU7CE94"/>
<name>A0AAU7CE94_9BACT</name>
<reference evidence="1" key="1">
    <citation type="submission" date="2024-05" db="EMBL/GenBank/DDBJ databases">
        <title>Planctomycetes of the genus Singulisphaera possess chitinolytic capabilities.</title>
        <authorList>
            <person name="Ivanova A."/>
        </authorList>
    </citation>
    <scope>NUCLEOTIDE SEQUENCE</scope>
    <source>
        <strain evidence="1">Ch08T</strain>
    </source>
</reference>
<gene>
    <name evidence="1" type="ORF">V5E97_35150</name>
</gene>
<proteinExistence type="predicted"/>
<dbReference type="SUPFAM" id="SSF48371">
    <property type="entry name" value="ARM repeat"/>
    <property type="match status" value="1"/>
</dbReference>
<evidence type="ECO:0000313" key="1">
    <source>
        <dbReference type="EMBL" id="XBH03505.1"/>
    </source>
</evidence>
<dbReference type="EMBL" id="CP155447">
    <property type="protein sequence ID" value="XBH03505.1"/>
    <property type="molecule type" value="Genomic_DNA"/>
</dbReference>
<dbReference type="RefSeq" id="WP_406696239.1">
    <property type="nucleotide sequence ID" value="NZ_CP155447.1"/>
</dbReference>
<sequence>MGKACRCATMMFVAVTAIDGGTAPSWRSDAMATESNESGQAQVIAAQVNKAFDAARRGDFAPLTELQEVGPAIVPALALYLDDPDESIRREVVILLKVVGGTAALPLLERALNDASADIKERAATSLYERDDLSTMAARTTLRAALCKSVQHGNPSAAALLLLAYFPDKEVEKVLQAEQAQPAGETVELETAPTPVPRSLPATVALSRIGAPGARKDLLGIIHRGKLDELRFLLAILREIDAPEVLHELKSTLDDQRETGSGAPIGVEQRRRLCDDAVDAFVRRLTLRMDFDLSEARRYTQAEIGKVRDAINSSIPH</sequence>
<accession>A0AAU7CE94</accession>
<dbReference type="InterPro" id="IPR011989">
    <property type="entry name" value="ARM-like"/>
</dbReference>
<dbReference type="Pfam" id="PF13646">
    <property type="entry name" value="HEAT_2"/>
    <property type="match status" value="1"/>
</dbReference>
<organism evidence="1">
    <name type="scientific">Singulisphaera sp. Ch08</name>
    <dbReference type="NCBI Taxonomy" id="3120278"/>
    <lineage>
        <taxon>Bacteria</taxon>
        <taxon>Pseudomonadati</taxon>
        <taxon>Planctomycetota</taxon>
        <taxon>Planctomycetia</taxon>
        <taxon>Isosphaerales</taxon>
        <taxon>Isosphaeraceae</taxon>
        <taxon>Singulisphaera</taxon>
    </lineage>
</organism>
<protein>
    <submittedName>
        <fullName evidence="1">HEAT repeat domain-containing protein</fullName>
    </submittedName>
</protein>
<dbReference type="Gene3D" id="1.25.10.10">
    <property type="entry name" value="Leucine-rich Repeat Variant"/>
    <property type="match status" value="1"/>
</dbReference>
<dbReference type="InterPro" id="IPR016024">
    <property type="entry name" value="ARM-type_fold"/>
</dbReference>